<dbReference type="AlphaFoldDB" id="A0A4Q4ZHC8"/>
<evidence type="ECO:0000313" key="3">
    <source>
        <dbReference type="Proteomes" id="UP000295198"/>
    </source>
</evidence>
<dbReference type="Proteomes" id="UP000295198">
    <property type="component" value="Unassembled WGS sequence"/>
</dbReference>
<feature type="signal peptide" evidence="1">
    <location>
        <begin position="1"/>
        <end position="42"/>
    </location>
</feature>
<gene>
    <name evidence="2" type="ORF">EKO23_06235</name>
</gene>
<evidence type="ECO:0000313" key="2">
    <source>
        <dbReference type="EMBL" id="RYP87205.1"/>
    </source>
</evidence>
<accession>A0A4Q4ZHC8</accession>
<dbReference type="EMBL" id="SDKM01000007">
    <property type="protein sequence ID" value="RYP87205.1"/>
    <property type="molecule type" value="Genomic_DNA"/>
</dbReference>
<sequence length="193" mass="20498">MNTTSARTTTTHQVRHRARRVATLAAAGAVTCLALVPTLAYAARIPPDIPLPTTQTPQTSHDIDDVVLARKLQMSQARATGHVVTSDPVSLDPKRMPALAHILLAVERYGPRSDSTCYIPETLDSWSRRLIAVQLCSGVRVVPAVEPAVLLARAPYGDPASSGAVGHCGHESAHQPQSALGLPVSAWYTPTSC</sequence>
<comment type="caution">
    <text evidence="2">The sequence shown here is derived from an EMBL/GenBank/DDBJ whole genome shotgun (WGS) entry which is preliminary data.</text>
</comment>
<name>A0A4Q4ZHC8_9ACTN</name>
<dbReference type="RefSeq" id="WP_134715254.1">
    <property type="nucleotide sequence ID" value="NZ_SDKM01000007.1"/>
</dbReference>
<keyword evidence="3" id="KW-1185">Reference proteome</keyword>
<organism evidence="2 3">
    <name type="scientific">Nocardioides guangzhouensis</name>
    <dbReference type="NCBI Taxonomy" id="2497878"/>
    <lineage>
        <taxon>Bacteria</taxon>
        <taxon>Bacillati</taxon>
        <taxon>Actinomycetota</taxon>
        <taxon>Actinomycetes</taxon>
        <taxon>Propionibacteriales</taxon>
        <taxon>Nocardioidaceae</taxon>
        <taxon>Nocardioides</taxon>
    </lineage>
</organism>
<keyword evidence="1" id="KW-0732">Signal</keyword>
<proteinExistence type="predicted"/>
<evidence type="ECO:0000256" key="1">
    <source>
        <dbReference type="SAM" id="SignalP"/>
    </source>
</evidence>
<protein>
    <submittedName>
        <fullName evidence="2">Uncharacterized protein</fullName>
    </submittedName>
</protein>
<feature type="chain" id="PRO_5020722447" evidence="1">
    <location>
        <begin position="43"/>
        <end position="193"/>
    </location>
</feature>
<reference evidence="2 3" key="1">
    <citation type="submission" date="2019-01" db="EMBL/GenBank/DDBJ databases">
        <title>Nocardioides guangzhouensis sp. nov., an actinobacterium isolated from soil.</title>
        <authorList>
            <person name="Fu Y."/>
            <person name="Cai Y."/>
            <person name="Lin Z."/>
            <person name="Chen P."/>
        </authorList>
    </citation>
    <scope>NUCLEOTIDE SEQUENCE [LARGE SCALE GENOMIC DNA]</scope>
    <source>
        <strain evidence="2 3">130</strain>
    </source>
</reference>